<dbReference type="OrthoDB" id="41266at2759"/>
<dbReference type="EMBL" id="SRRM01000009">
    <property type="protein sequence ID" value="TKY88315.1"/>
    <property type="molecule type" value="Genomic_DNA"/>
</dbReference>
<keyword evidence="8" id="KW-0342">GTP-binding</keyword>
<evidence type="ECO:0000256" key="7">
    <source>
        <dbReference type="ARBA" id="ARBA00022989"/>
    </source>
</evidence>
<gene>
    <name evidence="12" type="ORF">EX895_002667</name>
</gene>
<feature type="region of interest" description="Disordered" evidence="11">
    <location>
        <begin position="388"/>
        <end position="409"/>
    </location>
</feature>
<dbReference type="Gene3D" id="3.40.50.300">
    <property type="entry name" value="P-loop containing nucleotide triphosphate hydrolases"/>
    <property type="match status" value="1"/>
</dbReference>
<evidence type="ECO:0000256" key="8">
    <source>
        <dbReference type="ARBA" id="ARBA00023134"/>
    </source>
</evidence>
<evidence type="ECO:0000256" key="3">
    <source>
        <dbReference type="ARBA" id="ARBA00020256"/>
    </source>
</evidence>
<reference evidence="12 13" key="1">
    <citation type="submission" date="2019-05" db="EMBL/GenBank/DDBJ databases">
        <title>Sporisorium graminicola CBS 10092 draft sequencing and annotation.</title>
        <authorList>
            <person name="Solano-Gonzalez S."/>
            <person name="Caddick M.X."/>
            <person name="Darby A."/>
        </authorList>
    </citation>
    <scope>NUCLEOTIDE SEQUENCE [LARGE SCALE GENOMIC DNA]</scope>
    <source>
        <strain evidence="12 13">CBS 10092</strain>
    </source>
</reference>
<sequence>MAFVAPAVRWPDAVASHLPQPLKESGIPPQYFVIVPATLLAVLLTYTLSKASARVNTPHLVSAGSSEQEYTTKRSHNRPATVLLVGLSDTGKTSLFSSLVYQTTPATLPSQKLSQGLVAASALDADASLKPVTLVDLPGHARLRPLVDEHLSQADGLVICVDAVMASKASTSSASRQGDAETITDVADVLHSTLTTLARQRARSSNGIAPPSVLVLFTRADLSPLLGGAAAGTDATKDEKRRAQLLARCRTTLEAELGQRRFNMGLGRRRAGAGGGGAAGNVKIAGLGKVADGDSGASGAGGGVFGWIKRALGLAGPGGNVSADAGEGEEEEEDDEVVDYIDWAASQRALSGASDTPLGASSFSLDRLDEDVVFGGKVEFALASVGKTRSWAHKHEEEPEEESKPVDVSGGLHDLKRWIVGLQS</sequence>
<accession>A0A4U7KUJ9</accession>
<dbReference type="GO" id="GO:0005789">
    <property type="term" value="C:endoplasmic reticulum membrane"/>
    <property type="evidence" value="ECO:0007669"/>
    <property type="project" value="UniProtKB-SubCell"/>
</dbReference>
<evidence type="ECO:0000313" key="13">
    <source>
        <dbReference type="Proteomes" id="UP000306050"/>
    </source>
</evidence>
<evidence type="ECO:0000256" key="4">
    <source>
        <dbReference type="ARBA" id="ARBA00022692"/>
    </source>
</evidence>
<evidence type="ECO:0000256" key="6">
    <source>
        <dbReference type="ARBA" id="ARBA00022824"/>
    </source>
</evidence>
<evidence type="ECO:0000313" key="12">
    <source>
        <dbReference type="EMBL" id="TKY88315.1"/>
    </source>
</evidence>
<dbReference type="Pfam" id="PF09439">
    <property type="entry name" value="SRPRB"/>
    <property type="match status" value="1"/>
</dbReference>
<keyword evidence="13" id="KW-1185">Reference proteome</keyword>
<dbReference type="KEGG" id="sgra:EX895_002667"/>
<evidence type="ECO:0000256" key="10">
    <source>
        <dbReference type="ARBA" id="ARBA00023170"/>
    </source>
</evidence>
<evidence type="ECO:0000256" key="2">
    <source>
        <dbReference type="ARBA" id="ARBA00005619"/>
    </source>
</evidence>
<organism evidence="12 13">
    <name type="scientific">Sporisorium graminicola</name>
    <dbReference type="NCBI Taxonomy" id="280036"/>
    <lineage>
        <taxon>Eukaryota</taxon>
        <taxon>Fungi</taxon>
        <taxon>Dikarya</taxon>
        <taxon>Basidiomycota</taxon>
        <taxon>Ustilaginomycotina</taxon>
        <taxon>Ustilaginomycetes</taxon>
        <taxon>Ustilaginales</taxon>
        <taxon>Ustilaginaceae</taxon>
        <taxon>Sporisorium</taxon>
    </lineage>
</organism>
<dbReference type="InterPro" id="IPR019009">
    <property type="entry name" value="SRP_receptor_beta_su"/>
</dbReference>
<proteinExistence type="inferred from homology"/>
<comment type="subcellular location">
    <subcellularLocation>
        <location evidence="1">Endoplasmic reticulum membrane</location>
        <topology evidence="1">Single-pass membrane protein</topology>
    </subcellularLocation>
</comment>
<feature type="compositionally biased region" description="Basic and acidic residues" evidence="11">
    <location>
        <begin position="393"/>
        <end position="405"/>
    </location>
</feature>
<evidence type="ECO:0000256" key="9">
    <source>
        <dbReference type="ARBA" id="ARBA00023136"/>
    </source>
</evidence>
<dbReference type="RefSeq" id="XP_029740300.1">
    <property type="nucleotide sequence ID" value="XM_029883265.1"/>
</dbReference>
<keyword evidence="9" id="KW-0472">Membrane</keyword>
<keyword evidence="6" id="KW-0256">Endoplasmic reticulum</keyword>
<name>A0A4U7KUJ9_9BASI</name>
<evidence type="ECO:0000256" key="11">
    <source>
        <dbReference type="SAM" id="MobiDB-lite"/>
    </source>
</evidence>
<keyword evidence="7" id="KW-1133">Transmembrane helix</keyword>
<comment type="similarity">
    <text evidence="2">Belongs to the SRP receptor beta subunit family.</text>
</comment>
<evidence type="ECO:0000256" key="1">
    <source>
        <dbReference type="ARBA" id="ARBA00004389"/>
    </source>
</evidence>
<keyword evidence="5" id="KW-0547">Nucleotide-binding</keyword>
<evidence type="ECO:0000256" key="5">
    <source>
        <dbReference type="ARBA" id="ARBA00022741"/>
    </source>
</evidence>
<comment type="caution">
    <text evidence="12">The sequence shown here is derived from an EMBL/GenBank/DDBJ whole genome shotgun (WGS) entry which is preliminary data.</text>
</comment>
<dbReference type="GO" id="GO:0005525">
    <property type="term" value="F:GTP binding"/>
    <property type="evidence" value="ECO:0007669"/>
    <property type="project" value="UniProtKB-KW"/>
</dbReference>
<dbReference type="GeneID" id="40725562"/>
<dbReference type="Proteomes" id="UP000306050">
    <property type="component" value="Chromosome SGRAM_16"/>
</dbReference>
<keyword evidence="10" id="KW-0675">Receptor</keyword>
<protein>
    <recommendedName>
        <fullName evidence="3">Signal recognition particle receptor subunit beta</fullName>
    </recommendedName>
</protein>
<keyword evidence="4" id="KW-0812">Transmembrane</keyword>
<dbReference type="SUPFAM" id="SSF52540">
    <property type="entry name" value="P-loop containing nucleoside triphosphate hydrolases"/>
    <property type="match status" value="1"/>
</dbReference>
<dbReference type="AlphaFoldDB" id="A0A4U7KUJ9"/>
<dbReference type="InterPro" id="IPR027417">
    <property type="entry name" value="P-loop_NTPase"/>
</dbReference>